<evidence type="ECO:0000313" key="3">
    <source>
        <dbReference type="Proteomes" id="UP000501126"/>
    </source>
</evidence>
<protein>
    <submittedName>
        <fullName evidence="2">Uncharacterized protein</fullName>
    </submittedName>
</protein>
<feature type="transmembrane region" description="Helical" evidence="1">
    <location>
        <begin position="43"/>
        <end position="60"/>
    </location>
</feature>
<evidence type="ECO:0000313" key="2">
    <source>
        <dbReference type="EMBL" id="QJD51297.1"/>
    </source>
</evidence>
<accession>A0A6M3SZM3</accession>
<dbReference type="Proteomes" id="UP000501126">
    <property type="component" value="Segment"/>
</dbReference>
<name>A0A6M3SZM3_9CAUD</name>
<reference evidence="2 3" key="1">
    <citation type="submission" date="2020-04" db="EMBL/GenBank/DDBJ databases">
        <authorList>
            <person name="Chase M.A."/>
            <person name="Coleman C.N."/>
            <person name="Corbett B."/>
            <person name="Cunha M.O."/>
            <person name="Daffner M."/>
            <person name="Deam C.J."/>
            <person name="Deloso L.J."/>
            <person name="Desomma A.M."/>
            <person name="Gallardo J."/>
            <person name="Horne M.E."/>
            <person name="Kanahan O.P."/>
            <person name="Lam V."/>
            <person name="Morgan R.T."/>
            <person name="Mustor E.M."/>
            <person name="Ricardo-Iglesias M."/>
            <person name="Sartorio C.J."/>
            <person name="Sciacchitano A.R."/>
            <person name="Tvenstrup A.W."/>
            <person name="Wood A.R."/>
            <person name="Pollenz R.S."/>
            <person name="Kistler A.L."/>
            <person name="Garlena R.A."/>
            <person name="Russell D.A."/>
            <person name="Pope W.H."/>
            <person name="Jacobs-Sera D."/>
            <person name="Hatfull G.F."/>
        </authorList>
    </citation>
    <scope>NUCLEOTIDE SEQUENCE [LARGE SCALE GENOMIC DNA]</scope>
</reference>
<organism evidence="2 3">
    <name type="scientific">Microbacterium phage Truong</name>
    <dbReference type="NCBI Taxonomy" id="2725608"/>
    <lineage>
        <taxon>Viruses</taxon>
        <taxon>Duplodnaviria</taxon>
        <taxon>Heunggongvirae</taxon>
        <taxon>Uroviricota</taxon>
        <taxon>Caudoviricetes</taxon>
        <taxon>Eekayvirinae</taxon>
        <taxon>Akonivirus</taxon>
        <taxon>Akonivirus akoni</taxon>
    </lineage>
</organism>
<gene>
    <name evidence="2" type="primary">47</name>
    <name evidence="2" type="ORF">SEA_TRUONG_47</name>
</gene>
<keyword evidence="1" id="KW-0812">Transmembrane</keyword>
<evidence type="ECO:0000256" key="1">
    <source>
        <dbReference type="SAM" id="Phobius"/>
    </source>
</evidence>
<keyword evidence="1" id="KW-1133">Transmembrane helix</keyword>
<proteinExistence type="predicted"/>
<keyword evidence="1" id="KW-0472">Membrane</keyword>
<sequence>MKKLLGFLKNPVFMMWFNGIGAVFFAVLIVPSLILGWISSTEFISVLSIWALTASHLAAWQGAHAEKKQDEQ</sequence>
<dbReference type="EMBL" id="MT310869">
    <property type="protein sequence ID" value="QJD51297.1"/>
    <property type="molecule type" value="Genomic_DNA"/>
</dbReference>
<feature type="transmembrane region" description="Helical" evidence="1">
    <location>
        <begin position="12"/>
        <end position="37"/>
    </location>
</feature>